<dbReference type="Proteomes" id="UP000185604">
    <property type="component" value="Unassembled WGS sequence"/>
</dbReference>
<dbReference type="InterPro" id="IPR011256">
    <property type="entry name" value="Reg_factor_effector_dom_sf"/>
</dbReference>
<dbReference type="Gene3D" id="3.20.80.10">
    <property type="entry name" value="Regulatory factor, effector binding domain"/>
    <property type="match status" value="1"/>
</dbReference>
<evidence type="ECO:0000313" key="6">
    <source>
        <dbReference type="EMBL" id="OLF90706.1"/>
    </source>
</evidence>
<dbReference type="SMART" id="SM00871">
    <property type="entry name" value="AraC_E_bind"/>
    <property type="match status" value="1"/>
</dbReference>
<evidence type="ECO:0000313" key="7">
    <source>
        <dbReference type="Proteomes" id="UP000185604"/>
    </source>
</evidence>
<keyword evidence="2" id="KW-0238">DNA-binding</keyword>
<dbReference type="GO" id="GO:0043565">
    <property type="term" value="F:sequence-specific DNA binding"/>
    <property type="evidence" value="ECO:0007669"/>
    <property type="project" value="InterPro"/>
</dbReference>
<dbReference type="SUPFAM" id="SSF46689">
    <property type="entry name" value="Homeodomain-like"/>
    <property type="match status" value="2"/>
</dbReference>
<comment type="caution">
    <text evidence="5">The sequence shown here is derived from an EMBL/GenBank/DDBJ whole genome shotgun (WGS) entry which is preliminary data.</text>
</comment>
<evidence type="ECO:0000313" key="5">
    <source>
        <dbReference type="EMBL" id="OLF85960.1"/>
    </source>
</evidence>
<evidence type="ECO:0000256" key="1">
    <source>
        <dbReference type="ARBA" id="ARBA00023015"/>
    </source>
</evidence>
<dbReference type="PROSITE" id="PS00041">
    <property type="entry name" value="HTH_ARAC_FAMILY_1"/>
    <property type="match status" value="1"/>
</dbReference>
<dbReference type="InterPro" id="IPR009057">
    <property type="entry name" value="Homeodomain-like_sf"/>
</dbReference>
<evidence type="ECO:0000259" key="4">
    <source>
        <dbReference type="PROSITE" id="PS01124"/>
    </source>
</evidence>
<evidence type="ECO:0000256" key="3">
    <source>
        <dbReference type="ARBA" id="ARBA00023163"/>
    </source>
</evidence>
<reference evidence="5 7" key="1">
    <citation type="journal article" date="2016" name="Front. Microbiol.">
        <title>High-Level Heat Resistance of Spores of Bacillus amyloliquefaciens and Bacillus licheniformis Results from the Presence of a spoVA Operon in a Tn1546 Transposon.</title>
        <authorList>
            <person name="Berendsen E.M."/>
            <person name="Koning R.A."/>
            <person name="Boekhorst J."/>
            <person name="de Jong A."/>
            <person name="Kuipers O.P."/>
            <person name="Wells-Bennik M.H."/>
        </authorList>
    </citation>
    <scope>NUCLEOTIDE SEQUENCE [LARGE SCALE GENOMIC DNA]</scope>
    <source>
        <strain evidence="5 7">B4121</strain>
    </source>
</reference>
<dbReference type="GeneID" id="56670131"/>
<dbReference type="GO" id="GO:0003700">
    <property type="term" value="F:DNA-binding transcription factor activity"/>
    <property type="evidence" value="ECO:0007669"/>
    <property type="project" value="InterPro"/>
</dbReference>
<gene>
    <name evidence="6" type="ORF">B4121_2919</name>
    <name evidence="5" type="ORF">B4121_4632</name>
</gene>
<dbReference type="InterPro" id="IPR018060">
    <property type="entry name" value="HTH_AraC"/>
</dbReference>
<dbReference type="AlphaFoldDB" id="A0A7Z0WTB9"/>
<evidence type="ECO:0000256" key="2">
    <source>
        <dbReference type="ARBA" id="ARBA00023125"/>
    </source>
</evidence>
<dbReference type="PANTHER" id="PTHR47504:SF5">
    <property type="entry name" value="RIGHT ORIGIN-BINDING PROTEIN"/>
    <property type="match status" value="1"/>
</dbReference>
<organism evidence="5 7">
    <name type="scientific">Bacillus paralicheniformis</name>
    <dbReference type="NCBI Taxonomy" id="1648923"/>
    <lineage>
        <taxon>Bacteria</taxon>
        <taxon>Bacillati</taxon>
        <taxon>Bacillota</taxon>
        <taxon>Bacilli</taxon>
        <taxon>Bacillales</taxon>
        <taxon>Bacillaceae</taxon>
        <taxon>Bacillus</taxon>
    </lineage>
</organism>
<dbReference type="EMBL" id="LKPO01000020">
    <property type="protein sequence ID" value="OLF90706.1"/>
    <property type="molecule type" value="Genomic_DNA"/>
</dbReference>
<dbReference type="SUPFAM" id="SSF55136">
    <property type="entry name" value="Probable bacterial effector-binding domain"/>
    <property type="match status" value="1"/>
</dbReference>
<dbReference type="Pfam" id="PF12833">
    <property type="entry name" value="HTH_18"/>
    <property type="match status" value="1"/>
</dbReference>
<sequence>MDILNRLAESIDYIEKHLDQPLKHEEIAQIAYCSKFHYQRMFYMLTGVTLADYIRKRRLTVAAQELAASHIKVVDAAFKYGYNTPESFSKAFSRLHGISPSQAREKGRTLRAFPRLSFHIQIKGVEDMNYKIVEKEPFQVIGKALEVTVKDDQNKKDIPAFWNELNHNGFTDSLKPDIGPLGFLGVCMDFNDQADTFHYVIGVEKTSADTPAGCVEKPIPAATWAVFEAVGPVNSAVQATWERIFSEWFPATGYELANAPQFESYPKDGNIMAQDHITEIWIPVVKQK</sequence>
<dbReference type="Pfam" id="PF14526">
    <property type="entry name" value="Cass2"/>
    <property type="match status" value="1"/>
</dbReference>
<dbReference type="InterPro" id="IPR050959">
    <property type="entry name" value="MarA-like"/>
</dbReference>
<dbReference type="InterPro" id="IPR010499">
    <property type="entry name" value="AraC_E-bd"/>
</dbReference>
<dbReference type="PANTHER" id="PTHR47504">
    <property type="entry name" value="RIGHT ORIGIN-BINDING PROTEIN"/>
    <property type="match status" value="1"/>
</dbReference>
<protein>
    <submittedName>
        <fullName evidence="5">Transcriptional regulator AraC/XylS family</fullName>
    </submittedName>
</protein>
<dbReference type="PROSITE" id="PS01124">
    <property type="entry name" value="HTH_ARAC_FAMILY_2"/>
    <property type="match status" value="1"/>
</dbReference>
<dbReference type="SMART" id="SM00342">
    <property type="entry name" value="HTH_ARAC"/>
    <property type="match status" value="1"/>
</dbReference>
<dbReference type="Gene3D" id="1.10.10.60">
    <property type="entry name" value="Homeodomain-like"/>
    <property type="match status" value="2"/>
</dbReference>
<proteinExistence type="predicted"/>
<dbReference type="InterPro" id="IPR018062">
    <property type="entry name" value="HTH_AraC-typ_CS"/>
</dbReference>
<name>A0A7Z0WTB9_9BACI</name>
<accession>A0A7Z0WTB9</accession>
<dbReference type="EMBL" id="LKPO01000031">
    <property type="protein sequence ID" value="OLF85960.1"/>
    <property type="molecule type" value="Genomic_DNA"/>
</dbReference>
<feature type="domain" description="HTH araC/xylS-type" evidence="4">
    <location>
        <begin position="8"/>
        <end position="106"/>
    </location>
</feature>
<keyword evidence="1" id="KW-0805">Transcription regulation</keyword>
<dbReference type="InterPro" id="IPR029441">
    <property type="entry name" value="Cass2"/>
</dbReference>
<keyword evidence="3" id="KW-0804">Transcription</keyword>
<dbReference type="RefSeq" id="WP_043054053.1">
    <property type="nucleotide sequence ID" value="NZ_AP025339.1"/>
</dbReference>